<dbReference type="PANTHER" id="PTHR43133">
    <property type="entry name" value="RNA POLYMERASE ECF-TYPE SIGMA FACTO"/>
    <property type="match status" value="1"/>
</dbReference>
<dbReference type="OrthoDB" id="9803470at2"/>
<dbReference type="GO" id="GO:0006352">
    <property type="term" value="P:DNA-templated transcription initiation"/>
    <property type="evidence" value="ECO:0007669"/>
    <property type="project" value="InterPro"/>
</dbReference>
<dbReference type="InterPro" id="IPR013325">
    <property type="entry name" value="RNA_pol_sigma_r2"/>
</dbReference>
<dbReference type="InterPro" id="IPR036388">
    <property type="entry name" value="WH-like_DNA-bd_sf"/>
</dbReference>
<dbReference type="InterPro" id="IPR013324">
    <property type="entry name" value="RNA_pol_sigma_r3/r4-like"/>
</dbReference>
<dbReference type="Gene3D" id="1.10.10.10">
    <property type="entry name" value="Winged helix-like DNA-binding domain superfamily/Winged helix DNA-binding domain"/>
    <property type="match status" value="1"/>
</dbReference>
<dbReference type="SUPFAM" id="SSF88659">
    <property type="entry name" value="Sigma3 and sigma4 domains of RNA polymerase sigma factors"/>
    <property type="match status" value="1"/>
</dbReference>
<feature type="domain" description="RNA polymerase sigma factor 70 region 4 type 2" evidence="7">
    <location>
        <begin position="116"/>
        <end position="168"/>
    </location>
</feature>
<dbReference type="GO" id="GO:0003677">
    <property type="term" value="F:DNA binding"/>
    <property type="evidence" value="ECO:0007669"/>
    <property type="project" value="UniProtKB-KW"/>
</dbReference>
<evidence type="ECO:0000259" key="7">
    <source>
        <dbReference type="Pfam" id="PF08281"/>
    </source>
</evidence>
<gene>
    <name evidence="8" type="ORF">AKJ09_01618</name>
</gene>
<dbReference type="InterPro" id="IPR007627">
    <property type="entry name" value="RNA_pol_sigma70_r2"/>
</dbReference>
<dbReference type="Gene3D" id="1.10.1740.10">
    <property type="match status" value="1"/>
</dbReference>
<dbReference type="RefSeq" id="WP_146646482.1">
    <property type="nucleotide sequence ID" value="NZ_CP012333.1"/>
</dbReference>
<evidence type="ECO:0000313" key="9">
    <source>
        <dbReference type="Proteomes" id="UP000064967"/>
    </source>
</evidence>
<dbReference type="Pfam" id="PF08281">
    <property type="entry name" value="Sigma70_r4_2"/>
    <property type="match status" value="1"/>
</dbReference>
<accession>A0A0K1PPA4</accession>
<sequence length="205" mass="23098">MTEPQDYLEAVRPTDADVKQVLVENHREFLRFLERRLGRRDLAEDILQDAFARGMEKLETLRDGEAVVPWFYRTLRNATVDYWRRSKSADKALAQFAQEIETSEEPPETIRGEVCRCVARLADTLKPEYADALRRIEVDGVSVISFAEEMGISKSNAAVRVFRAREALRRQVAVSCGTCADHGCLNCTCGTKESAGEKKRGCGGH</sequence>
<keyword evidence="9" id="KW-1185">Reference proteome</keyword>
<evidence type="ECO:0000256" key="4">
    <source>
        <dbReference type="ARBA" id="ARBA00023125"/>
    </source>
</evidence>
<dbReference type="GO" id="GO:0016987">
    <property type="term" value="F:sigma factor activity"/>
    <property type="evidence" value="ECO:0007669"/>
    <property type="project" value="UniProtKB-KW"/>
</dbReference>
<dbReference type="KEGG" id="llu:AKJ09_01618"/>
<dbReference type="EMBL" id="CP012333">
    <property type="protein sequence ID" value="AKU94954.1"/>
    <property type="molecule type" value="Genomic_DNA"/>
</dbReference>
<dbReference type="STRING" id="1391654.AKJ09_01618"/>
<dbReference type="Pfam" id="PF04542">
    <property type="entry name" value="Sigma70_r2"/>
    <property type="match status" value="1"/>
</dbReference>
<reference evidence="8 9" key="1">
    <citation type="submission" date="2015-08" db="EMBL/GenBank/DDBJ databases">
        <authorList>
            <person name="Babu N.S."/>
            <person name="Beckwith C.J."/>
            <person name="Beseler K.G."/>
            <person name="Brison A."/>
            <person name="Carone J.V."/>
            <person name="Caskin T.P."/>
            <person name="Diamond M."/>
            <person name="Durham M.E."/>
            <person name="Foxe J.M."/>
            <person name="Go M."/>
            <person name="Henderson B.A."/>
            <person name="Jones I.B."/>
            <person name="McGettigan J.A."/>
            <person name="Micheletti S.J."/>
            <person name="Nasrallah M.E."/>
            <person name="Ortiz D."/>
            <person name="Piller C.R."/>
            <person name="Privatt S.R."/>
            <person name="Schneider S.L."/>
            <person name="Sharp S."/>
            <person name="Smith T.C."/>
            <person name="Stanton J.D."/>
            <person name="Ullery H.E."/>
            <person name="Wilson R.J."/>
            <person name="Serrano M.G."/>
            <person name="Buck G."/>
            <person name="Lee V."/>
            <person name="Wang Y."/>
            <person name="Carvalho R."/>
            <person name="Voegtly L."/>
            <person name="Shi R."/>
            <person name="Duckworth R."/>
            <person name="Johnson A."/>
            <person name="Loviza R."/>
            <person name="Walstead R."/>
            <person name="Shah Z."/>
            <person name="Kiflezghi M."/>
            <person name="Wade K."/>
            <person name="Ball S.L."/>
            <person name="Bradley K.W."/>
            <person name="Asai D.J."/>
            <person name="Bowman C.A."/>
            <person name="Russell D.A."/>
            <person name="Pope W.H."/>
            <person name="Jacobs-Sera D."/>
            <person name="Hendrix R.W."/>
            <person name="Hatfull G.F."/>
        </authorList>
    </citation>
    <scope>NUCLEOTIDE SEQUENCE [LARGE SCALE GENOMIC DNA]</scope>
    <source>
        <strain evidence="8 9">DSM 27648</strain>
    </source>
</reference>
<keyword evidence="5" id="KW-0804">Transcription</keyword>
<evidence type="ECO:0000256" key="2">
    <source>
        <dbReference type="ARBA" id="ARBA00023015"/>
    </source>
</evidence>
<dbReference type="AlphaFoldDB" id="A0A0K1PPA4"/>
<dbReference type="InterPro" id="IPR013249">
    <property type="entry name" value="RNA_pol_sigma70_r4_t2"/>
</dbReference>
<keyword evidence="4" id="KW-0238">DNA-binding</keyword>
<evidence type="ECO:0000259" key="6">
    <source>
        <dbReference type="Pfam" id="PF04542"/>
    </source>
</evidence>
<keyword evidence="3" id="KW-0731">Sigma factor</keyword>
<protein>
    <submittedName>
        <fullName evidence="8">RNA polymerase sigma-70 factor, ECF subfamily</fullName>
    </submittedName>
</protein>
<dbReference type="InterPro" id="IPR014284">
    <property type="entry name" value="RNA_pol_sigma-70_dom"/>
</dbReference>
<dbReference type="NCBIfam" id="TIGR02937">
    <property type="entry name" value="sigma70-ECF"/>
    <property type="match status" value="1"/>
</dbReference>
<dbReference type="Proteomes" id="UP000064967">
    <property type="component" value="Chromosome"/>
</dbReference>
<organism evidence="8 9">
    <name type="scientific">Labilithrix luteola</name>
    <dbReference type="NCBI Taxonomy" id="1391654"/>
    <lineage>
        <taxon>Bacteria</taxon>
        <taxon>Pseudomonadati</taxon>
        <taxon>Myxococcota</taxon>
        <taxon>Polyangia</taxon>
        <taxon>Polyangiales</taxon>
        <taxon>Labilitrichaceae</taxon>
        <taxon>Labilithrix</taxon>
    </lineage>
</organism>
<name>A0A0K1PPA4_9BACT</name>
<proteinExistence type="inferred from homology"/>
<evidence type="ECO:0000313" key="8">
    <source>
        <dbReference type="EMBL" id="AKU94954.1"/>
    </source>
</evidence>
<comment type="similarity">
    <text evidence="1">Belongs to the sigma-70 factor family. ECF subfamily.</text>
</comment>
<feature type="domain" description="RNA polymerase sigma-70 region 2" evidence="6">
    <location>
        <begin position="24"/>
        <end position="87"/>
    </location>
</feature>
<dbReference type="PANTHER" id="PTHR43133:SF8">
    <property type="entry name" value="RNA POLYMERASE SIGMA FACTOR HI_1459-RELATED"/>
    <property type="match status" value="1"/>
</dbReference>
<evidence type="ECO:0000256" key="5">
    <source>
        <dbReference type="ARBA" id="ARBA00023163"/>
    </source>
</evidence>
<keyword evidence="2" id="KW-0805">Transcription regulation</keyword>
<dbReference type="InterPro" id="IPR039425">
    <property type="entry name" value="RNA_pol_sigma-70-like"/>
</dbReference>
<evidence type="ECO:0000256" key="3">
    <source>
        <dbReference type="ARBA" id="ARBA00023082"/>
    </source>
</evidence>
<dbReference type="PATRIC" id="fig|1391654.3.peg.1632"/>
<dbReference type="SUPFAM" id="SSF88946">
    <property type="entry name" value="Sigma2 domain of RNA polymerase sigma factors"/>
    <property type="match status" value="1"/>
</dbReference>
<evidence type="ECO:0000256" key="1">
    <source>
        <dbReference type="ARBA" id="ARBA00010641"/>
    </source>
</evidence>